<dbReference type="Proteomes" id="UP000095280">
    <property type="component" value="Unplaced"/>
</dbReference>
<feature type="region of interest" description="Disordered" evidence="1">
    <location>
        <begin position="1"/>
        <end position="35"/>
    </location>
</feature>
<protein>
    <submittedName>
        <fullName evidence="3">Uncharacterized protein</fullName>
    </submittedName>
</protein>
<accession>A0A1I8F7C1</accession>
<keyword evidence="2" id="KW-1185">Reference proteome</keyword>
<evidence type="ECO:0000313" key="3">
    <source>
        <dbReference type="WBParaSite" id="maker-unitig_22728-snap-gene-0.1-mRNA-1"/>
    </source>
</evidence>
<organism evidence="2 3">
    <name type="scientific">Macrostomum lignano</name>
    <dbReference type="NCBI Taxonomy" id="282301"/>
    <lineage>
        <taxon>Eukaryota</taxon>
        <taxon>Metazoa</taxon>
        <taxon>Spiralia</taxon>
        <taxon>Lophotrochozoa</taxon>
        <taxon>Platyhelminthes</taxon>
        <taxon>Rhabditophora</taxon>
        <taxon>Macrostomorpha</taxon>
        <taxon>Macrostomida</taxon>
        <taxon>Macrostomidae</taxon>
        <taxon>Macrostomum</taxon>
    </lineage>
</organism>
<evidence type="ECO:0000256" key="1">
    <source>
        <dbReference type="SAM" id="MobiDB-lite"/>
    </source>
</evidence>
<proteinExistence type="predicted"/>
<sequence length="59" mass="6288">MIGRMRGRRFAGPCAPGLRANSGAHPRSTRRRRGRADCGGAAHRCLRHCAGCCAHSSSL</sequence>
<name>A0A1I8F7C1_9PLAT</name>
<dbReference type="AlphaFoldDB" id="A0A1I8F7C1"/>
<dbReference type="WBParaSite" id="maker-unitig_22728-snap-gene-0.1-mRNA-1">
    <property type="protein sequence ID" value="maker-unitig_22728-snap-gene-0.1-mRNA-1"/>
    <property type="gene ID" value="maker-unitig_22728-snap-gene-0.1"/>
</dbReference>
<reference evidence="3" key="1">
    <citation type="submission" date="2016-11" db="UniProtKB">
        <authorList>
            <consortium name="WormBaseParasite"/>
        </authorList>
    </citation>
    <scope>IDENTIFICATION</scope>
</reference>
<evidence type="ECO:0000313" key="2">
    <source>
        <dbReference type="Proteomes" id="UP000095280"/>
    </source>
</evidence>